<reference evidence="1 2" key="1">
    <citation type="submission" date="2013-05" db="EMBL/GenBank/DDBJ databases">
        <title>Draft genome sequence of Rubidibacter lacunae KORDI 51-2.</title>
        <authorList>
            <person name="Choi D.H."/>
            <person name="Noh J.H."/>
            <person name="Kwon K.-K."/>
            <person name="Lee J.-H."/>
            <person name="Ryu J.-Y."/>
        </authorList>
    </citation>
    <scope>NUCLEOTIDE SEQUENCE [LARGE SCALE GENOMIC DNA]</scope>
    <source>
        <strain evidence="1 2">KORDI 51-2</strain>
    </source>
</reference>
<evidence type="ECO:0000313" key="1">
    <source>
        <dbReference type="EMBL" id="ERN43030.1"/>
    </source>
</evidence>
<dbReference type="STRING" id="582515.KR51_00003460"/>
<dbReference type="EMBL" id="ASSJ01000004">
    <property type="protein sequence ID" value="ERN43030.1"/>
    <property type="molecule type" value="Genomic_DNA"/>
</dbReference>
<protein>
    <submittedName>
        <fullName evidence="1">Uncharacterized protein</fullName>
    </submittedName>
</protein>
<sequence>MGTAGARGRLLTVGSWANHVNRQAIANPQDFWVGKGQLILPSGSSDSASEGRVFCYLPSAWRTWSEHCSILYLG</sequence>
<dbReference type="AlphaFoldDB" id="U5DTM9"/>
<accession>U5DTM9</accession>
<proteinExistence type="predicted"/>
<dbReference type="Proteomes" id="UP000016960">
    <property type="component" value="Unassembled WGS sequence"/>
</dbReference>
<organism evidence="1 2">
    <name type="scientific">Rubidibacter lacunae KORDI 51-2</name>
    <dbReference type="NCBI Taxonomy" id="582515"/>
    <lineage>
        <taxon>Bacteria</taxon>
        <taxon>Bacillati</taxon>
        <taxon>Cyanobacteriota</taxon>
        <taxon>Cyanophyceae</taxon>
        <taxon>Oscillatoriophycideae</taxon>
        <taxon>Chroococcales</taxon>
        <taxon>Aphanothecaceae</taxon>
        <taxon>Rubidibacter</taxon>
    </lineage>
</organism>
<comment type="caution">
    <text evidence="1">The sequence shown here is derived from an EMBL/GenBank/DDBJ whole genome shotgun (WGS) entry which is preliminary data.</text>
</comment>
<keyword evidence="2" id="KW-1185">Reference proteome</keyword>
<name>U5DTM9_9CHRO</name>
<gene>
    <name evidence="1" type="ORF">KR51_00003460</name>
</gene>
<dbReference type="InParanoid" id="U5DTM9"/>
<evidence type="ECO:0000313" key="2">
    <source>
        <dbReference type="Proteomes" id="UP000016960"/>
    </source>
</evidence>